<proteinExistence type="predicted"/>
<dbReference type="AlphaFoldDB" id="A0A0K2UDH5"/>
<sequence length="65" mass="7490">MQIIPNGFLANFQFLAIEYQSKSTISIILSTFSMIGLPERPSSSTSILAERNPWNHRFLFHLTLY</sequence>
<protein>
    <submittedName>
        <fullName evidence="1">Uncharacterized protein</fullName>
    </submittedName>
</protein>
<name>A0A0K2UDH5_LEPSM</name>
<reference evidence="1" key="1">
    <citation type="submission" date="2014-05" db="EMBL/GenBank/DDBJ databases">
        <authorList>
            <person name="Chronopoulou M."/>
        </authorList>
    </citation>
    <scope>NUCLEOTIDE SEQUENCE</scope>
    <source>
        <tissue evidence="1">Whole organism</tissue>
    </source>
</reference>
<dbReference type="EMBL" id="HACA01018375">
    <property type="protein sequence ID" value="CDW35736.1"/>
    <property type="molecule type" value="Transcribed_RNA"/>
</dbReference>
<organism evidence="1">
    <name type="scientific">Lepeophtheirus salmonis</name>
    <name type="common">Salmon louse</name>
    <name type="synonym">Caligus salmonis</name>
    <dbReference type="NCBI Taxonomy" id="72036"/>
    <lineage>
        <taxon>Eukaryota</taxon>
        <taxon>Metazoa</taxon>
        <taxon>Ecdysozoa</taxon>
        <taxon>Arthropoda</taxon>
        <taxon>Crustacea</taxon>
        <taxon>Multicrustacea</taxon>
        <taxon>Hexanauplia</taxon>
        <taxon>Copepoda</taxon>
        <taxon>Siphonostomatoida</taxon>
        <taxon>Caligidae</taxon>
        <taxon>Lepeophtheirus</taxon>
    </lineage>
</organism>
<accession>A0A0K2UDH5</accession>
<evidence type="ECO:0000313" key="1">
    <source>
        <dbReference type="EMBL" id="CDW35736.1"/>
    </source>
</evidence>